<protein>
    <submittedName>
        <fullName evidence="3">Superfamily II DNA or RNA helicase</fullName>
    </submittedName>
</protein>
<dbReference type="GO" id="GO:0005524">
    <property type="term" value="F:ATP binding"/>
    <property type="evidence" value="ECO:0007669"/>
    <property type="project" value="InterPro"/>
</dbReference>
<dbReference type="InterPro" id="IPR001650">
    <property type="entry name" value="Helicase_C-like"/>
</dbReference>
<gene>
    <name evidence="3" type="ORF">SAMN05421659_11482</name>
</gene>
<evidence type="ECO:0000313" key="4">
    <source>
        <dbReference type="Proteomes" id="UP000199701"/>
    </source>
</evidence>
<keyword evidence="3" id="KW-0067">ATP-binding</keyword>
<accession>A0A1I0RDS7</accession>
<dbReference type="GO" id="GO:0016787">
    <property type="term" value="F:hydrolase activity"/>
    <property type="evidence" value="ECO:0007669"/>
    <property type="project" value="UniProtKB-KW"/>
</dbReference>
<dbReference type="AlphaFoldDB" id="A0A1I0RDS7"/>
<dbReference type="GO" id="GO:0004386">
    <property type="term" value="F:helicase activity"/>
    <property type="evidence" value="ECO:0007669"/>
    <property type="project" value="UniProtKB-KW"/>
</dbReference>
<dbReference type="InterPro" id="IPR027417">
    <property type="entry name" value="P-loop_NTPase"/>
</dbReference>
<dbReference type="PROSITE" id="PS51192">
    <property type="entry name" value="HELICASE_ATP_BIND_1"/>
    <property type="match status" value="1"/>
</dbReference>
<dbReference type="GO" id="GO:0003677">
    <property type="term" value="F:DNA binding"/>
    <property type="evidence" value="ECO:0007669"/>
    <property type="project" value="InterPro"/>
</dbReference>
<dbReference type="GO" id="GO:0005829">
    <property type="term" value="C:cytosol"/>
    <property type="evidence" value="ECO:0007669"/>
    <property type="project" value="TreeGrafter"/>
</dbReference>
<dbReference type="InterPro" id="IPR006935">
    <property type="entry name" value="Helicase/UvrB_N"/>
</dbReference>
<dbReference type="RefSeq" id="WP_170841445.1">
    <property type="nucleotide sequence ID" value="NZ_FOJI01000014.1"/>
</dbReference>
<evidence type="ECO:0000313" key="3">
    <source>
        <dbReference type="EMBL" id="SEW39024.1"/>
    </source>
</evidence>
<dbReference type="PANTHER" id="PTHR47396:SF1">
    <property type="entry name" value="ATP-DEPENDENT HELICASE IRC3-RELATED"/>
    <property type="match status" value="1"/>
</dbReference>
<name>A0A1I0RDS7_9FIRM</name>
<evidence type="ECO:0000259" key="2">
    <source>
        <dbReference type="PROSITE" id="PS51192"/>
    </source>
</evidence>
<dbReference type="STRING" id="99656.SAMN05421659_11482"/>
<sequence length="647" mass="73317">MKMKSKFKEIVNITGKSGSDTIKLKASQKEAIKRIDFMELSPMTRGWRGLLAMSQGVGKTNIGAIAALKLGISQNRGVIIICKKATLQGWAKTVEERAFINSTLLNRLDFKYLIISGDYMYAKAPKLSHDVDVLIVNIETMCNLMETAYYKTWYAKHENSFVIVDEVHERMNYTGVKFLNSLTDKSTVLGLSGTPESKDENRNALLLQYFHDALSIDGTQYRHQTGEYIYKYSMSKAIINKDIVNYEIEKIIMDKQKANLISTINIEALKQKGLINNGNLAEFTQALPQVSLFGDVYKNNKAKYGKTIIGLKNKNYVIAMTWVLDKLGIKYGVYISEGKEVKGFAVTYKSRENSLNAFKNPDSGVDILLTIRAAAVGIDIPIAKTLFYTHNSNSLQFVSQLFARVIRIHENKTVCHVVDFIGDFEKKVLWDINNLPNDIDPVDCSNSSTRLENEINEFDVNELNRVFVSLNCEVLSSLDITNIEVSNTLGALIYKQCRDGDCNGDIQTILVNTQLKAKLQDISNYLTDSIENSGPEVVAEGCKISVFSNDLGILSYENLLDITYYFVVHKAMPKFYSMQDITSSFDSVEKLANQLTERNMVRMQEQVIVRNFWNTNEIIATKYTDFNSFRDDYNIYVNNYLDKIKTA</sequence>
<dbReference type="Pfam" id="PF00271">
    <property type="entry name" value="Helicase_C"/>
    <property type="match status" value="1"/>
</dbReference>
<dbReference type="InterPro" id="IPR050742">
    <property type="entry name" value="Helicase_Restrict-Modif_Enz"/>
</dbReference>
<evidence type="ECO:0000256" key="1">
    <source>
        <dbReference type="ARBA" id="ARBA00022801"/>
    </source>
</evidence>
<dbReference type="Proteomes" id="UP000199701">
    <property type="component" value="Unassembled WGS sequence"/>
</dbReference>
<feature type="domain" description="Helicase ATP-binding" evidence="2">
    <location>
        <begin position="40"/>
        <end position="213"/>
    </location>
</feature>
<keyword evidence="4" id="KW-1185">Reference proteome</keyword>
<dbReference type="SUPFAM" id="SSF52540">
    <property type="entry name" value="P-loop containing nucleoside triphosphate hydrolases"/>
    <property type="match status" value="1"/>
</dbReference>
<dbReference type="Gene3D" id="3.40.50.300">
    <property type="entry name" value="P-loop containing nucleotide triphosphate hydrolases"/>
    <property type="match status" value="2"/>
</dbReference>
<reference evidence="3 4" key="1">
    <citation type="submission" date="2016-10" db="EMBL/GenBank/DDBJ databases">
        <authorList>
            <person name="de Groot N.N."/>
        </authorList>
    </citation>
    <scope>NUCLEOTIDE SEQUENCE [LARGE SCALE GENOMIC DNA]</scope>
    <source>
        <strain evidence="3 4">DSM 9179</strain>
    </source>
</reference>
<dbReference type="Pfam" id="PF04851">
    <property type="entry name" value="ResIII"/>
    <property type="match status" value="1"/>
</dbReference>
<dbReference type="PROSITE" id="PS00690">
    <property type="entry name" value="DEAH_ATP_HELICASE"/>
    <property type="match status" value="1"/>
</dbReference>
<keyword evidence="3" id="KW-0347">Helicase</keyword>
<dbReference type="InterPro" id="IPR014001">
    <property type="entry name" value="Helicase_ATP-bd"/>
</dbReference>
<dbReference type="PANTHER" id="PTHR47396">
    <property type="entry name" value="TYPE I RESTRICTION ENZYME ECOKI R PROTEIN"/>
    <property type="match status" value="1"/>
</dbReference>
<organism evidence="3 4">
    <name type="scientific">[Clostridium] fimetarium</name>
    <dbReference type="NCBI Taxonomy" id="99656"/>
    <lineage>
        <taxon>Bacteria</taxon>
        <taxon>Bacillati</taxon>
        <taxon>Bacillota</taxon>
        <taxon>Clostridia</taxon>
        <taxon>Lachnospirales</taxon>
        <taxon>Lachnospiraceae</taxon>
    </lineage>
</organism>
<dbReference type="InterPro" id="IPR002464">
    <property type="entry name" value="DNA/RNA_helicase_DEAH_CS"/>
</dbReference>
<dbReference type="SMART" id="SM00490">
    <property type="entry name" value="HELICc"/>
    <property type="match status" value="1"/>
</dbReference>
<dbReference type="EMBL" id="FOJI01000014">
    <property type="protein sequence ID" value="SEW39024.1"/>
    <property type="molecule type" value="Genomic_DNA"/>
</dbReference>
<proteinExistence type="predicted"/>
<keyword evidence="3" id="KW-0547">Nucleotide-binding</keyword>
<dbReference type="SMART" id="SM00487">
    <property type="entry name" value="DEXDc"/>
    <property type="match status" value="1"/>
</dbReference>
<keyword evidence="1" id="KW-0378">Hydrolase</keyword>